<dbReference type="AlphaFoldDB" id="A0A0V1EUA3"/>
<dbReference type="Proteomes" id="UP000054632">
    <property type="component" value="Unassembled WGS sequence"/>
</dbReference>
<evidence type="ECO:0000313" key="2">
    <source>
        <dbReference type="EMBL" id="KRY77462.1"/>
    </source>
</evidence>
<feature type="compositionally biased region" description="Basic and acidic residues" evidence="1">
    <location>
        <begin position="1"/>
        <end position="19"/>
    </location>
</feature>
<evidence type="ECO:0000313" key="3">
    <source>
        <dbReference type="Proteomes" id="UP000054632"/>
    </source>
</evidence>
<accession>A0A0V1EUA3</accession>
<organism evidence="2 3">
    <name type="scientific">Trichinella pseudospiralis</name>
    <name type="common">Parasitic roundworm</name>
    <dbReference type="NCBI Taxonomy" id="6337"/>
    <lineage>
        <taxon>Eukaryota</taxon>
        <taxon>Metazoa</taxon>
        <taxon>Ecdysozoa</taxon>
        <taxon>Nematoda</taxon>
        <taxon>Enoplea</taxon>
        <taxon>Dorylaimia</taxon>
        <taxon>Trichinellida</taxon>
        <taxon>Trichinellidae</taxon>
        <taxon>Trichinella</taxon>
    </lineage>
</organism>
<comment type="caution">
    <text evidence="2">The sequence shown here is derived from an EMBL/GenBank/DDBJ whole genome shotgun (WGS) entry which is preliminary data.</text>
</comment>
<protein>
    <submittedName>
        <fullName evidence="2">Uncharacterized protein</fullName>
    </submittedName>
</protein>
<name>A0A0V1EUA3_TRIPS</name>
<evidence type="ECO:0000256" key="1">
    <source>
        <dbReference type="SAM" id="MobiDB-lite"/>
    </source>
</evidence>
<feature type="region of interest" description="Disordered" evidence="1">
    <location>
        <begin position="1"/>
        <end position="24"/>
    </location>
</feature>
<dbReference type="EMBL" id="JYDR01000007">
    <property type="protein sequence ID" value="KRY77462.1"/>
    <property type="molecule type" value="Genomic_DNA"/>
</dbReference>
<proteinExistence type="predicted"/>
<sequence>MKIRGGESARQKGNEERRPIPARRQIVMGAPTIWRKKQTSLLEAVACYSNKEHYISKALFEKQNYK</sequence>
<reference evidence="2 3" key="1">
    <citation type="submission" date="2015-01" db="EMBL/GenBank/DDBJ databases">
        <title>Evolution of Trichinella species and genotypes.</title>
        <authorList>
            <person name="Korhonen P.K."/>
            <person name="Edoardo P."/>
            <person name="Giuseppe L.R."/>
            <person name="Gasser R.B."/>
        </authorList>
    </citation>
    <scope>NUCLEOTIDE SEQUENCE [LARGE SCALE GENOMIC DNA]</scope>
    <source>
        <strain evidence="2">ISS13</strain>
    </source>
</reference>
<gene>
    <name evidence="2" type="ORF">T4A_7748</name>
</gene>